<name>A0A9X8X4X9_9BACI</name>
<evidence type="ECO:0000313" key="2">
    <source>
        <dbReference type="Proteomes" id="UP000194435"/>
    </source>
</evidence>
<protein>
    <submittedName>
        <fullName evidence="1">Uncharacterized protein</fullName>
    </submittedName>
</protein>
<gene>
    <name evidence="1" type="ORF">BACERE00221_01980</name>
</gene>
<accession>A0A9X8X4X9</accession>
<dbReference type="AlphaFoldDB" id="A0A9X8X4X9"/>
<reference evidence="1 2" key="1">
    <citation type="submission" date="2017-04" db="EMBL/GenBank/DDBJ databases">
        <authorList>
            <person name="Criscuolo A."/>
        </authorList>
    </citation>
    <scope>NUCLEOTIDE SEQUENCE [LARGE SCALE GENOMIC DNA]</scope>
    <source>
        <strain evidence="1">16-00221</strain>
    </source>
</reference>
<dbReference type="RefSeq" id="WP_000758101.1">
    <property type="nucleotide sequence ID" value="NZ_FWZC01000032.1"/>
</dbReference>
<dbReference type="EMBL" id="FWZC01000032">
    <property type="protein sequence ID" value="SMD99474.1"/>
    <property type="molecule type" value="Genomic_DNA"/>
</dbReference>
<dbReference type="Proteomes" id="UP000194435">
    <property type="component" value="Unassembled WGS sequence"/>
</dbReference>
<comment type="caution">
    <text evidence="1">The sequence shown here is derived from an EMBL/GenBank/DDBJ whole genome shotgun (WGS) entry which is preliminary data.</text>
</comment>
<sequence>MKKVTDIISLKDIEETDGPRIQYGICIHAKRDIQMDQTINAIESNQEETIQHELVNFIENPINASEFIIVGKEAIKVDEIIYIKVDSFPYIGF</sequence>
<evidence type="ECO:0000313" key="1">
    <source>
        <dbReference type="EMBL" id="SMD99474.1"/>
    </source>
</evidence>
<proteinExistence type="predicted"/>
<organism evidence="1 2">
    <name type="scientific">Bacillus paranthracis</name>
    <dbReference type="NCBI Taxonomy" id="2026186"/>
    <lineage>
        <taxon>Bacteria</taxon>
        <taxon>Bacillati</taxon>
        <taxon>Bacillota</taxon>
        <taxon>Bacilli</taxon>
        <taxon>Bacillales</taxon>
        <taxon>Bacillaceae</taxon>
        <taxon>Bacillus</taxon>
        <taxon>Bacillus cereus group</taxon>
    </lineage>
</organism>